<evidence type="ECO:0000256" key="6">
    <source>
        <dbReference type="ARBA" id="ARBA00022729"/>
    </source>
</evidence>
<dbReference type="GO" id="GO:0015288">
    <property type="term" value="F:porin activity"/>
    <property type="evidence" value="ECO:0007669"/>
    <property type="project" value="UniProtKB-KW"/>
</dbReference>
<dbReference type="Pfam" id="PF13609">
    <property type="entry name" value="Porin_4"/>
    <property type="match status" value="1"/>
</dbReference>
<dbReference type="CDD" id="cd00342">
    <property type="entry name" value="gram_neg_porins"/>
    <property type="match status" value="1"/>
</dbReference>
<protein>
    <submittedName>
        <fullName evidence="13">Outer membrane protein (Porin)</fullName>
    </submittedName>
</protein>
<dbReference type="OrthoDB" id="6975458at2"/>
<evidence type="ECO:0000256" key="2">
    <source>
        <dbReference type="ARBA" id="ARBA00011233"/>
    </source>
</evidence>
<dbReference type="GO" id="GO:0009279">
    <property type="term" value="C:cell outer membrane"/>
    <property type="evidence" value="ECO:0007669"/>
    <property type="project" value="UniProtKB-SubCell"/>
</dbReference>
<reference evidence="13 14" key="1">
    <citation type="submission" date="2016-01" db="EMBL/GenBank/DDBJ databases">
        <authorList>
            <person name="Oliw E.H."/>
        </authorList>
    </citation>
    <scope>NUCLEOTIDE SEQUENCE [LARGE SCALE GENOMIC DNA]</scope>
    <source>
        <strain evidence="13">LMG 22029</strain>
    </source>
</reference>
<keyword evidence="3" id="KW-0813">Transport</keyword>
<evidence type="ECO:0000313" key="13">
    <source>
        <dbReference type="EMBL" id="SAL37348.1"/>
    </source>
</evidence>
<keyword evidence="8" id="KW-0626">Porin</keyword>
<dbReference type="InterPro" id="IPR033900">
    <property type="entry name" value="Gram_neg_porin_domain"/>
</dbReference>
<dbReference type="SUPFAM" id="SSF56935">
    <property type="entry name" value="Porins"/>
    <property type="match status" value="1"/>
</dbReference>
<dbReference type="InterPro" id="IPR023614">
    <property type="entry name" value="Porin_dom_sf"/>
</dbReference>
<sequence length="387" mass="42310">MKSSSVFEKKSRFGAWRAQWCKLGFAVLPAALSCGSSHAQSSVTLYGVADVSMRYLSNADTHGNGRFLMGPGGMSESRWGIKGVEDLGGGWSTIFKLENRFFLSNGQSDPTMPFFNEAQIGIQSTSYGQVVIGRQYNVMIEGITMGGYSSNPWIPYDFNFQPEVTMTGGIWSSNQIQYHGKIKDFRFSTAYSFSGNAGKLSYGSQYGVAAAYAPGGGPISLGGAFKETKDSLNGSDAKAWTVGGSYTWDKTRFALGYIVNQNDKGFTTFANGPFSAPGLAALKYSDFKRRRMILGGITQHVGSTWHFAANVWRTLQDGKAQSQDGSAWQYQLVADYDLSKRTDVYVETDYSRYKGDLIGTQLQGVNAVSLAQKSTQLGVMVGIRHRF</sequence>
<feature type="signal peptide" evidence="11">
    <location>
        <begin position="1"/>
        <end position="39"/>
    </location>
</feature>
<evidence type="ECO:0000256" key="9">
    <source>
        <dbReference type="ARBA" id="ARBA00023136"/>
    </source>
</evidence>
<evidence type="ECO:0000256" key="5">
    <source>
        <dbReference type="ARBA" id="ARBA00022692"/>
    </source>
</evidence>
<gene>
    <name evidence="13" type="ORF">AWB64_03826</name>
</gene>
<dbReference type="Proteomes" id="UP000054893">
    <property type="component" value="Unassembled WGS sequence"/>
</dbReference>
<keyword evidence="10" id="KW-0998">Cell outer membrane</keyword>
<feature type="chain" id="PRO_5007810585" evidence="11">
    <location>
        <begin position="40"/>
        <end position="387"/>
    </location>
</feature>
<evidence type="ECO:0000256" key="10">
    <source>
        <dbReference type="ARBA" id="ARBA00023237"/>
    </source>
</evidence>
<evidence type="ECO:0000256" key="1">
    <source>
        <dbReference type="ARBA" id="ARBA00004571"/>
    </source>
</evidence>
<evidence type="ECO:0000313" key="14">
    <source>
        <dbReference type="Proteomes" id="UP000054893"/>
    </source>
</evidence>
<keyword evidence="9" id="KW-0472">Membrane</keyword>
<dbReference type="GO" id="GO:0046930">
    <property type="term" value="C:pore complex"/>
    <property type="evidence" value="ECO:0007669"/>
    <property type="project" value="UniProtKB-KW"/>
</dbReference>
<dbReference type="EMBL" id="FCOC02000012">
    <property type="protein sequence ID" value="SAL37348.1"/>
    <property type="molecule type" value="Genomic_DNA"/>
</dbReference>
<evidence type="ECO:0000256" key="3">
    <source>
        <dbReference type="ARBA" id="ARBA00022448"/>
    </source>
</evidence>
<keyword evidence="6 11" id="KW-0732">Signal</keyword>
<evidence type="ECO:0000256" key="4">
    <source>
        <dbReference type="ARBA" id="ARBA00022452"/>
    </source>
</evidence>
<dbReference type="InterPro" id="IPR050298">
    <property type="entry name" value="Gram-neg_bact_OMP"/>
</dbReference>
<organism evidence="13 14">
    <name type="scientific">Caballeronia sordidicola</name>
    <name type="common">Burkholderia sordidicola</name>
    <dbReference type="NCBI Taxonomy" id="196367"/>
    <lineage>
        <taxon>Bacteria</taxon>
        <taxon>Pseudomonadati</taxon>
        <taxon>Pseudomonadota</taxon>
        <taxon>Betaproteobacteria</taxon>
        <taxon>Burkholderiales</taxon>
        <taxon>Burkholderiaceae</taxon>
        <taxon>Caballeronia</taxon>
    </lineage>
</organism>
<comment type="subunit">
    <text evidence="2">Homotrimer.</text>
</comment>
<keyword evidence="4" id="KW-1134">Transmembrane beta strand</keyword>
<dbReference type="PROSITE" id="PS51257">
    <property type="entry name" value="PROKAR_LIPOPROTEIN"/>
    <property type="match status" value="1"/>
</dbReference>
<name>A0A158GZ35_CABSO</name>
<dbReference type="GO" id="GO:0006811">
    <property type="term" value="P:monoatomic ion transport"/>
    <property type="evidence" value="ECO:0007669"/>
    <property type="project" value="UniProtKB-KW"/>
</dbReference>
<dbReference type="PANTHER" id="PTHR34501:SF9">
    <property type="entry name" value="MAJOR OUTER MEMBRANE PROTEIN P.IA"/>
    <property type="match status" value="1"/>
</dbReference>
<evidence type="ECO:0000256" key="7">
    <source>
        <dbReference type="ARBA" id="ARBA00023065"/>
    </source>
</evidence>
<feature type="domain" description="Porin" evidence="12">
    <location>
        <begin position="30"/>
        <end position="355"/>
    </location>
</feature>
<evidence type="ECO:0000256" key="11">
    <source>
        <dbReference type="SAM" id="SignalP"/>
    </source>
</evidence>
<comment type="subcellular location">
    <subcellularLocation>
        <location evidence="1">Cell outer membrane</location>
        <topology evidence="1">Multi-pass membrane protein</topology>
    </subcellularLocation>
</comment>
<accession>A0A158GZ35</accession>
<dbReference type="RefSeq" id="WP_082850542.1">
    <property type="nucleotide sequence ID" value="NZ_FCOC02000012.1"/>
</dbReference>
<keyword evidence="7" id="KW-0406">Ion transport</keyword>
<keyword evidence="5" id="KW-0812">Transmembrane</keyword>
<evidence type="ECO:0000256" key="8">
    <source>
        <dbReference type="ARBA" id="ARBA00023114"/>
    </source>
</evidence>
<dbReference type="AlphaFoldDB" id="A0A158GZ35"/>
<dbReference type="Gene3D" id="2.40.160.10">
    <property type="entry name" value="Porin"/>
    <property type="match status" value="1"/>
</dbReference>
<evidence type="ECO:0000259" key="12">
    <source>
        <dbReference type="Pfam" id="PF13609"/>
    </source>
</evidence>
<proteinExistence type="predicted"/>
<dbReference type="PANTHER" id="PTHR34501">
    <property type="entry name" value="PROTEIN YDDL-RELATED"/>
    <property type="match status" value="1"/>
</dbReference>